<protein>
    <submittedName>
        <fullName evidence="1">10239_t:CDS:1</fullName>
    </submittedName>
</protein>
<feature type="non-terminal residue" evidence="1">
    <location>
        <position position="1"/>
    </location>
</feature>
<dbReference type="Proteomes" id="UP000789525">
    <property type="component" value="Unassembled WGS sequence"/>
</dbReference>
<organism evidence="1 2">
    <name type="scientific">Acaulospora colombiana</name>
    <dbReference type="NCBI Taxonomy" id="27376"/>
    <lineage>
        <taxon>Eukaryota</taxon>
        <taxon>Fungi</taxon>
        <taxon>Fungi incertae sedis</taxon>
        <taxon>Mucoromycota</taxon>
        <taxon>Glomeromycotina</taxon>
        <taxon>Glomeromycetes</taxon>
        <taxon>Diversisporales</taxon>
        <taxon>Acaulosporaceae</taxon>
        <taxon>Acaulospora</taxon>
    </lineage>
</organism>
<comment type="caution">
    <text evidence="1">The sequence shown here is derived from an EMBL/GenBank/DDBJ whole genome shotgun (WGS) entry which is preliminary data.</text>
</comment>
<keyword evidence="2" id="KW-1185">Reference proteome</keyword>
<evidence type="ECO:0000313" key="2">
    <source>
        <dbReference type="Proteomes" id="UP000789525"/>
    </source>
</evidence>
<feature type="non-terminal residue" evidence="1">
    <location>
        <position position="130"/>
    </location>
</feature>
<proteinExistence type="predicted"/>
<dbReference type="EMBL" id="CAJVPT010070473">
    <property type="protein sequence ID" value="CAG8779398.1"/>
    <property type="molecule type" value="Genomic_DNA"/>
</dbReference>
<sequence>IALHAQRDSNVTYVSLIVLDMEIVQFNIVLVAKVEFLSVGGSVKDRIAKRMVEEAERLGRLVPGKSTVIEATSGNTGIGLGLACAIKGYPLIITLPAKMSLEKEATLRALGAEIVRTPTEAAWDSDESHI</sequence>
<reference evidence="1" key="1">
    <citation type="submission" date="2021-06" db="EMBL/GenBank/DDBJ databases">
        <authorList>
            <person name="Kallberg Y."/>
            <person name="Tangrot J."/>
            <person name="Rosling A."/>
        </authorList>
    </citation>
    <scope>NUCLEOTIDE SEQUENCE</scope>
    <source>
        <strain evidence="1">CL356</strain>
    </source>
</reference>
<name>A0ACA9R6V7_9GLOM</name>
<evidence type="ECO:0000313" key="1">
    <source>
        <dbReference type="EMBL" id="CAG8779398.1"/>
    </source>
</evidence>
<gene>
    <name evidence="1" type="ORF">ACOLOM_LOCUS14252</name>
</gene>
<accession>A0ACA9R6V7</accession>